<reference evidence="1 2" key="1">
    <citation type="journal article" date="2010" name="Int. J. Syst. Evol. Microbiol.">
        <title>Thiohalobacter thiocyanaticus gen. nov., sp. nov., a moderately halophilic, sulfur-oxidizing gammaproteobacterium from hypersaline lakes, that utilizes thiocyanate.</title>
        <authorList>
            <person name="Sorokin D.Y."/>
            <person name="Kovaleva O.L."/>
            <person name="Tourova T.P."/>
            <person name="Muyzer G."/>
        </authorList>
    </citation>
    <scope>NUCLEOTIDE SEQUENCE [LARGE SCALE GENOMIC DNA]</scope>
    <source>
        <strain evidence="1 2">Hrh1</strain>
    </source>
</reference>
<protein>
    <submittedName>
        <fullName evidence="1">DUF2695 domain-containing protein</fullName>
    </submittedName>
</protein>
<proteinExistence type="predicted"/>
<evidence type="ECO:0000313" key="2">
    <source>
        <dbReference type="Proteomes" id="UP000287798"/>
    </source>
</evidence>
<sequence>MDESDRERKRQWKAQQREVARASFPMSDALMEAFFDSVESSVSDSGCDHTLRFTGQWITANQQPKEPLIHWLEENGGFCDCEVVANARDHWEQNR</sequence>
<evidence type="ECO:0000313" key="1">
    <source>
        <dbReference type="EMBL" id="RRQ22223.1"/>
    </source>
</evidence>
<name>A0A426QKD2_9GAMM</name>
<gene>
    <name evidence="1" type="ORF">D6C00_09845</name>
</gene>
<dbReference type="Pfam" id="PF10905">
    <property type="entry name" value="DUF2695"/>
    <property type="match status" value="1"/>
</dbReference>
<accession>A0A426QKD2</accession>
<dbReference type="Proteomes" id="UP000287798">
    <property type="component" value="Unassembled WGS sequence"/>
</dbReference>
<dbReference type="InterPro" id="IPR024248">
    <property type="entry name" value="DUF2695"/>
</dbReference>
<dbReference type="EMBL" id="QZMU01000001">
    <property type="protein sequence ID" value="RRQ22223.1"/>
    <property type="molecule type" value="Genomic_DNA"/>
</dbReference>
<dbReference type="AlphaFoldDB" id="A0A426QKD2"/>
<organism evidence="1 2">
    <name type="scientific">Thiohalobacter thiocyanaticus</name>
    <dbReference type="NCBI Taxonomy" id="585455"/>
    <lineage>
        <taxon>Bacteria</taxon>
        <taxon>Pseudomonadati</taxon>
        <taxon>Pseudomonadota</taxon>
        <taxon>Gammaproteobacteria</taxon>
        <taxon>Thiohalobacterales</taxon>
        <taxon>Thiohalobacteraceae</taxon>
        <taxon>Thiohalobacter</taxon>
    </lineage>
</organism>
<dbReference type="RefSeq" id="WP_125181565.1">
    <property type="nucleotide sequence ID" value="NZ_QZMU01000001.1"/>
</dbReference>
<dbReference type="OrthoDB" id="95751at2"/>
<comment type="caution">
    <text evidence="1">The sequence shown here is derived from an EMBL/GenBank/DDBJ whole genome shotgun (WGS) entry which is preliminary data.</text>
</comment>
<keyword evidence="2" id="KW-1185">Reference proteome</keyword>